<dbReference type="SUPFAM" id="SSF52266">
    <property type="entry name" value="SGNH hydrolase"/>
    <property type="match status" value="1"/>
</dbReference>
<dbReference type="InterPro" id="IPR043708">
    <property type="entry name" value="DUF5648"/>
</dbReference>
<dbReference type="AlphaFoldDB" id="A0A562LDL0"/>
<accession>A0A562LDL0</accession>
<reference evidence="5 6" key="1">
    <citation type="journal article" date="2015" name="Stand. Genomic Sci.">
        <title>Genomic Encyclopedia of Bacterial and Archaeal Type Strains, Phase III: the genomes of soil and plant-associated and newly described type strains.</title>
        <authorList>
            <person name="Whitman W.B."/>
            <person name="Woyke T."/>
            <person name="Klenk H.P."/>
            <person name="Zhou Y."/>
            <person name="Lilburn T.G."/>
            <person name="Beck B.J."/>
            <person name="De Vos P."/>
            <person name="Vandamme P."/>
            <person name="Eisen J.A."/>
            <person name="Garrity G."/>
            <person name="Hugenholtz P."/>
            <person name="Kyrpides N.C."/>
        </authorList>
    </citation>
    <scope>NUCLEOTIDE SEQUENCE [LARGE SCALE GENOMIC DNA]</scope>
    <source>
        <strain evidence="5 6">CGMCC 1.10136</strain>
    </source>
</reference>
<evidence type="ECO:0000313" key="5">
    <source>
        <dbReference type="EMBL" id="TWI05727.1"/>
    </source>
</evidence>
<feature type="domain" description="Sialate O-acetylesterase" evidence="3">
    <location>
        <begin position="22"/>
        <end position="185"/>
    </location>
</feature>
<organism evidence="5 6">
    <name type="scientific">Aerolutibacter ruishenii</name>
    <dbReference type="NCBI Taxonomy" id="686800"/>
    <lineage>
        <taxon>Bacteria</taxon>
        <taxon>Pseudomonadati</taxon>
        <taxon>Pseudomonadota</taxon>
        <taxon>Gammaproteobacteria</taxon>
        <taxon>Lysobacterales</taxon>
        <taxon>Lysobacteraceae</taxon>
        <taxon>Aerolutibacter</taxon>
    </lineage>
</organism>
<feature type="signal peptide" evidence="2">
    <location>
        <begin position="1"/>
        <end position="21"/>
    </location>
</feature>
<dbReference type="Pfam" id="PF18885">
    <property type="entry name" value="DUF5648"/>
    <property type="match status" value="1"/>
</dbReference>
<evidence type="ECO:0000256" key="1">
    <source>
        <dbReference type="ARBA" id="ARBA00022801"/>
    </source>
</evidence>
<sequence>MKLARKFALIALLSISVPAIAGDLFLVIGQSNARGRAPSAGVAPQLQQAWEYNGNGGFAPMGSISGLPTGNYWTSDTYGPIPSFARRWGELQGNNHLYVVRPKGGTGLTSEGNVLQQGFWKKGQAIHQQAINDLITAYNNSWLVTNPNRIIVLWSQGENDAAGGVFAGEYVTALNELITDLDDALYGQTGRRIDAFAIMQTGYFWGYDYSGLLKDDLLRDHRRRVEQITLAQESPQLHPKALLVSNSARYLMSPCINGVSAVGCGSHDLIHYNTASQEFIGKEAAEYLSRFLTHGIKPLSAIHCASIPSLCGPTQPIYRWVNSTALGADHVTSTAGDEFDTTSSFSFKGVRYYLFRDSASGRVPLYRRKNSVNGEYMDTINSAEGSPNYGNTVLLGYCYASATANAVVPIVRLFNGFNYMTTKDPSESNALQAAGYTVNGTLCYTH</sequence>
<evidence type="ECO:0000256" key="2">
    <source>
        <dbReference type="SAM" id="SignalP"/>
    </source>
</evidence>
<dbReference type="GO" id="GO:0016788">
    <property type="term" value="F:hydrolase activity, acting on ester bonds"/>
    <property type="evidence" value="ECO:0007669"/>
    <property type="project" value="UniProtKB-ARBA"/>
</dbReference>
<dbReference type="InterPro" id="IPR005181">
    <property type="entry name" value="SASA"/>
</dbReference>
<feature type="domain" description="DUF5648" evidence="4">
    <location>
        <begin position="345"/>
        <end position="445"/>
    </location>
</feature>
<feature type="chain" id="PRO_5021823568" evidence="2">
    <location>
        <begin position="22"/>
        <end position="446"/>
    </location>
</feature>
<proteinExistence type="predicted"/>
<evidence type="ECO:0000259" key="3">
    <source>
        <dbReference type="Pfam" id="PF03629"/>
    </source>
</evidence>
<dbReference type="OrthoDB" id="6388074at2"/>
<keyword evidence="1" id="KW-0378">Hydrolase</keyword>
<keyword evidence="6" id="KW-1185">Reference proteome</keyword>
<name>A0A562LDL0_9GAMM</name>
<dbReference type="Pfam" id="PF03629">
    <property type="entry name" value="SASA"/>
    <property type="match status" value="1"/>
</dbReference>
<evidence type="ECO:0000259" key="4">
    <source>
        <dbReference type="Pfam" id="PF18885"/>
    </source>
</evidence>
<comment type="caution">
    <text evidence="5">The sequence shown here is derived from an EMBL/GenBank/DDBJ whole genome shotgun (WGS) entry which is preliminary data.</text>
</comment>
<dbReference type="EMBL" id="VLKP01000018">
    <property type="protein sequence ID" value="TWI05727.1"/>
    <property type="molecule type" value="Genomic_DNA"/>
</dbReference>
<protein>
    <submittedName>
        <fullName evidence="5">Uncharacterized protein</fullName>
    </submittedName>
</protein>
<dbReference type="RefSeq" id="WP_158636377.1">
    <property type="nucleotide sequence ID" value="NZ_VLKP01000018.1"/>
</dbReference>
<evidence type="ECO:0000313" key="6">
    <source>
        <dbReference type="Proteomes" id="UP000316471"/>
    </source>
</evidence>
<dbReference type="InterPro" id="IPR036514">
    <property type="entry name" value="SGNH_hydro_sf"/>
</dbReference>
<gene>
    <name evidence="5" type="ORF">IP93_03016</name>
</gene>
<dbReference type="Proteomes" id="UP000316471">
    <property type="component" value="Unassembled WGS sequence"/>
</dbReference>
<dbReference type="Gene3D" id="3.40.50.1110">
    <property type="entry name" value="SGNH hydrolase"/>
    <property type="match status" value="1"/>
</dbReference>
<keyword evidence="2" id="KW-0732">Signal</keyword>